<evidence type="ECO:0008006" key="4">
    <source>
        <dbReference type="Google" id="ProtNLM"/>
    </source>
</evidence>
<sequence length="217" mass="23552">MHFTLSFVMAVYAATTIYACPVKQAENTKSGVATKTWGSGGAGGFGQIISGFSGFESQCNSFLGSFQQPQVEFGTAFNQFNKFCDSFDFVCQKTTSINSFRSIQGTAFVSQFQSIFVFYTYFTQRLILVCQSRWNTQFHHFGSLFQKFIINYQRLFGVAVSIGIDVQSVISGLNLNFKAFAAVGLNLKGLLALDGSTLIHGHGILGSGLGVGGRIGL</sequence>
<evidence type="ECO:0000256" key="1">
    <source>
        <dbReference type="SAM" id="SignalP"/>
    </source>
</evidence>
<dbReference type="AlphaFoldDB" id="A0A9P6TDE1"/>
<proteinExistence type="predicted"/>
<evidence type="ECO:0000313" key="3">
    <source>
        <dbReference type="Proteomes" id="UP000886653"/>
    </source>
</evidence>
<organism evidence="2 3">
    <name type="scientific">Cronartium quercuum f. sp. fusiforme G11</name>
    <dbReference type="NCBI Taxonomy" id="708437"/>
    <lineage>
        <taxon>Eukaryota</taxon>
        <taxon>Fungi</taxon>
        <taxon>Dikarya</taxon>
        <taxon>Basidiomycota</taxon>
        <taxon>Pucciniomycotina</taxon>
        <taxon>Pucciniomycetes</taxon>
        <taxon>Pucciniales</taxon>
        <taxon>Coleosporiaceae</taxon>
        <taxon>Cronartium</taxon>
    </lineage>
</organism>
<feature type="signal peptide" evidence="1">
    <location>
        <begin position="1"/>
        <end position="19"/>
    </location>
</feature>
<dbReference type="EMBL" id="MU167238">
    <property type="protein sequence ID" value="KAG0148356.1"/>
    <property type="molecule type" value="Genomic_DNA"/>
</dbReference>
<accession>A0A9P6TDE1</accession>
<feature type="chain" id="PRO_5040264736" description="Secreted protein" evidence="1">
    <location>
        <begin position="20"/>
        <end position="217"/>
    </location>
</feature>
<reference evidence="2" key="1">
    <citation type="submission" date="2013-11" db="EMBL/GenBank/DDBJ databases">
        <title>Genome sequence of the fusiform rust pathogen reveals effectors for host alternation and coevolution with pine.</title>
        <authorList>
            <consortium name="DOE Joint Genome Institute"/>
            <person name="Smith K."/>
            <person name="Pendleton A."/>
            <person name="Kubisiak T."/>
            <person name="Anderson C."/>
            <person name="Salamov A."/>
            <person name="Aerts A."/>
            <person name="Riley R."/>
            <person name="Clum A."/>
            <person name="Lindquist E."/>
            <person name="Ence D."/>
            <person name="Campbell M."/>
            <person name="Kronenberg Z."/>
            <person name="Feau N."/>
            <person name="Dhillon B."/>
            <person name="Hamelin R."/>
            <person name="Burleigh J."/>
            <person name="Smith J."/>
            <person name="Yandell M."/>
            <person name="Nelson C."/>
            <person name="Grigoriev I."/>
            <person name="Davis J."/>
        </authorList>
    </citation>
    <scope>NUCLEOTIDE SEQUENCE</scope>
    <source>
        <strain evidence="2">G11</strain>
    </source>
</reference>
<evidence type="ECO:0000313" key="2">
    <source>
        <dbReference type="EMBL" id="KAG0148356.1"/>
    </source>
</evidence>
<dbReference type="Proteomes" id="UP000886653">
    <property type="component" value="Unassembled WGS sequence"/>
</dbReference>
<keyword evidence="3" id="KW-1185">Reference proteome</keyword>
<protein>
    <recommendedName>
        <fullName evidence="4">Secreted protein</fullName>
    </recommendedName>
</protein>
<keyword evidence="1" id="KW-0732">Signal</keyword>
<gene>
    <name evidence="2" type="ORF">CROQUDRAFT_670000</name>
</gene>
<comment type="caution">
    <text evidence="2">The sequence shown here is derived from an EMBL/GenBank/DDBJ whole genome shotgun (WGS) entry which is preliminary data.</text>
</comment>
<name>A0A9P6TDE1_9BASI</name>